<dbReference type="PANTHER" id="PTHR30450:SF1">
    <property type="entry name" value="D-METHIONINE TRANSPORT SYSTEM PERMEASE PROTEIN METI-RELATED"/>
    <property type="match status" value="1"/>
</dbReference>
<dbReference type="InterPro" id="IPR000515">
    <property type="entry name" value="MetI-like"/>
</dbReference>
<evidence type="ECO:0000256" key="1">
    <source>
        <dbReference type="ARBA" id="ARBA00004651"/>
    </source>
</evidence>
<evidence type="ECO:0000313" key="10">
    <source>
        <dbReference type="Proteomes" id="UP000244910"/>
    </source>
</evidence>
<accession>A0A2U8DQU1</accession>
<evidence type="ECO:0000313" key="9">
    <source>
        <dbReference type="EMBL" id="AWI04851.1"/>
    </source>
</evidence>
<protein>
    <submittedName>
        <fullName evidence="9">Methionine ABC transporter permease</fullName>
    </submittedName>
</protein>
<dbReference type="Gene3D" id="1.10.3720.10">
    <property type="entry name" value="MetI-like"/>
    <property type="match status" value="1"/>
</dbReference>
<keyword evidence="5 7" id="KW-1133">Transmembrane helix</keyword>
<name>A0A2U8DQU1_9CLOT</name>
<feature type="transmembrane region" description="Helical" evidence="7">
    <location>
        <begin position="101"/>
        <end position="120"/>
    </location>
</feature>
<dbReference type="GO" id="GO:0048473">
    <property type="term" value="P:D-methionine transmembrane transport"/>
    <property type="evidence" value="ECO:0007669"/>
    <property type="project" value="TreeGrafter"/>
</dbReference>
<sequence>MTFYTNTFQEIIISAFSAATWKLLFPALISTLYMVGIATILTLIVGMVLGSVLVMTDKNGLTPLPVFNKVLGAVINALRSLPSMIMIIITLPLARLITGKGYGANACIIALAISCIPMYARLVENSLLEIEKGKIEAAKSMGIGNFKILCTVIIPESLPAIVRSFTIAVIAIISMTALAGSFGAGGIGNIAIQYGFNRFRYDILIATVFTLIVFAQIVQMVGDFGAKLILRKRHLL</sequence>
<keyword evidence="6 7" id="KW-0472">Membrane</keyword>
<keyword evidence="10" id="KW-1185">Reference proteome</keyword>
<dbReference type="Proteomes" id="UP000244910">
    <property type="component" value="Chromosome"/>
</dbReference>
<evidence type="ECO:0000256" key="5">
    <source>
        <dbReference type="ARBA" id="ARBA00022989"/>
    </source>
</evidence>
<dbReference type="EMBL" id="CP020953">
    <property type="protein sequence ID" value="AWI04851.1"/>
    <property type="molecule type" value="Genomic_DNA"/>
</dbReference>
<dbReference type="KEGG" id="cdrk:B9W14_10205"/>
<evidence type="ECO:0000256" key="7">
    <source>
        <dbReference type="RuleBase" id="RU363032"/>
    </source>
</evidence>
<dbReference type="AlphaFoldDB" id="A0A2U8DQU1"/>
<dbReference type="SUPFAM" id="SSF161098">
    <property type="entry name" value="MetI-like"/>
    <property type="match status" value="1"/>
</dbReference>
<keyword evidence="3" id="KW-1003">Cell membrane</keyword>
<organism evidence="9 10">
    <name type="scientific">Clostridium drakei</name>
    <dbReference type="NCBI Taxonomy" id="332101"/>
    <lineage>
        <taxon>Bacteria</taxon>
        <taxon>Bacillati</taxon>
        <taxon>Bacillota</taxon>
        <taxon>Clostridia</taxon>
        <taxon>Eubacteriales</taxon>
        <taxon>Clostridiaceae</taxon>
        <taxon>Clostridium</taxon>
    </lineage>
</organism>
<keyword evidence="4 7" id="KW-0812">Transmembrane</keyword>
<gene>
    <name evidence="9" type="ORF">B9W14_10205</name>
</gene>
<dbReference type="CDD" id="cd06261">
    <property type="entry name" value="TM_PBP2"/>
    <property type="match status" value="1"/>
</dbReference>
<dbReference type="Pfam" id="PF00528">
    <property type="entry name" value="BPD_transp_1"/>
    <property type="match status" value="1"/>
</dbReference>
<feature type="transmembrane region" description="Helical" evidence="7">
    <location>
        <begin position="32"/>
        <end position="54"/>
    </location>
</feature>
<comment type="similarity">
    <text evidence="7">Belongs to the binding-protein-dependent transport system permease family.</text>
</comment>
<feature type="transmembrane region" description="Helical" evidence="7">
    <location>
        <begin position="203"/>
        <end position="222"/>
    </location>
</feature>
<feature type="domain" description="ABC transmembrane type-1" evidence="8">
    <location>
        <begin position="28"/>
        <end position="222"/>
    </location>
</feature>
<evidence type="ECO:0000256" key="3">
    <source>
        <dbReference type="ARBA" id="ARBA00022475"/>
    </source>
</evidence>
<feature type="transmembrane region" description="Helical" evidence="7">
    <location>
        <begin position="165"/>
        <end position="191"/>
    </location>
</feature>
<dbReference type="RefSeq" id="WP_032079270.1">
    <property type="nucleotide sequence ID" value="NZ_CP020953.1"/>
</dbReference>
<dbReference type="OrthoDB" id="9793490at2"/>
<dbReference type="GO" id="GO:0005886">
    <property type="term" value="C:plasma membrane"/>
    <property type="evidence" value="ECO:0007669"/>
    <property type="project" value="UniProtKB-SubCell"/>
</dbReference>
<evidence type="ECO:0000256" key="2">
    <source>
        <dbReference type="ARBA" id="ARBA00022448"/>
    </source>
</evidence>
<dbReference type="PROSITE" id="PS50928">
    <property type="entry name" value="ABC_TM1"/>
    <property type="match status" value="1"/>
</dbReference>
<comment type="subcellular location">
    <subcellularLocation>
        <location evidence="1 7">Cell membrane</location>
        <topology evidence="1 7">Multi-pass membrane protein</topology>
    </subcellularLocation>
</comment>
<evidence type="ECO:0000256" key="4">
    <source>
        <dbReference type="ARBA" id="ARBA00022692"/>
    </source>
</evidence>
<proteinExistence type="inferred from homology"/>
<keyword evidence="2 7" id="KW-0813">Transport</keyword>
<evidence type="ECO:0000259" key="8">
    <source>
        <dbReference type="PROSITE" id="PS50928"/>
    </source>
</evidence>
<feature type="transmembrane region" description="Helical" evidence="7">
    <location>
        <begin position="74"/>
        <end position="94"/>
    </location>
</feature>
<dbReference type="InterPro" id="IPR035906">
    <property type="entry name" value="MetI-like_sf"/>
</dbReference>
<evidence type="ECO:0000256" key="6">
    <source>
        <dbReference type="ARBA" id="ARBA00023136"/>
    </source>
</evidence>
<dbReference type="InterPro" id="IPR051322">
    <property type="entry name" value="AA_ABC_Transporter_Permease"/>
</dbReference>
<reference evidence="10" key="1">
    <citation type="submission" date="2017-04" db="EMBL/GenBank/DDBJ databases">
        <authorList>
            <person name="Song Y."/>
            <person name="Cho B.-K."/>
        </authorList>
    </citation>
    <scope>NUCLEOTIDE SEQUENCE [LARGE SCALE GENOMIC DNA]</scope>
    <source>
        <strain evidence="10">SL1</strain>
    </source>
</reference>
<dbReference type="PANTHER" id="PTHR30450">
    <property type="entry name" value="ABC TRANSPORTER PERMEASE"/>
    <property type="match status" value="1"/>
</dbReference>